<feature type="compositionally biased region" description="Polar residues" evidence="4">
    <location>
        <begin position="99"/>
        <end position="109"/>
    </location>
</feature>
<dbReference type="PROSITE" id="PS50934">
    <property type="entry name" value="SWIRM"/>
    <property type="match status" value="1"/>
</dbReference>
<evidence type="ECO:0000313" key="7">
    <source>
        <dbReference type="EMBL" id="KAK3953159.1"/>
    </source>
</evidence>
<evidence type="ECO:0000313" key="8">
    <source>
        <dbReference type="Proteomes" id="UP001303222"/>
    </source>
</evidence>
<feature type="compositionally biased region" description="Basic and acidic residues" evidence="4">
    <location>
        <begin position="188"/>
        <end position="200"/>
    </location>
</feature>
<dbReference type="GO" id="GO:0005634">
    <property type="term" value="C:nucleus"/>
    <property type="evidence" value="ECO:0007669"/>
    <property type="project" value="UniProtKB-UniRule"/>
</dbReference>
<dbReference type="SUPFAM" id="SSF54373">
    <property type="entry name" value="FAD-linked reductases, C-terminal domain"/>
    <property type="match status" value="1"/>
</dbReference>
<dbReference type="Gene3D" id="3.50.50.60">
    <property type="entry name" value="FAD/NAD(P)-binding domain"/>
    <property type="match status" value="2"/>
</dbReference>
<dbReference type="PROSITE" id="PS50118">
    <property type="entry name" value="HMG_BOX_2"/>
    <property type="match status" value="1"/>
</dbReference>
<dbReference type="GO" id="GO:0003682">
    <property type="term" value="F:chromatin binding"/>
    <property type="evidence" value="ECO:0007669"/>
    <property type="project" value="TreeGrafter"/>
</dbReference>
<dbReference type="CDD" id="cd00084">
    <property type="entry name" value="HMG-box_SF"/>
    <property type="match status" value="1"/>
</dbReference>
<dbReference type="Pfam" id="PF01593">
    <property type="entry name" value="Amino_oxidase"/>
    <property type="match status" value="2"/>
</dbReference>
<dbReference type="Gene3D" id="3.90.660.10">
    <property type="match status" value="1"/>
</dbReference>
<evidence type="ECO:0000256" key="1">
    <source>
        <dbReference type="ARBA" id="ARBA00005995"/>
    </source>
</evidence>
<evidence type="ECO:0000259" key="5">
    <source>
        <dbReference type="PROSITE" id="PS50118"/>
    </source>
</evidence>
<sequence length="1397" mass="152821">MGNSSRPRLGQTSSNSFARGLTKDVKESSSSRQNRSKPSNSGRHPPMKRARTPVGGHSADTSSSTSSEDIAPEIVVWTGDMDTMDSEESSSSESPLATDDSSQLPSLSQAPEEPSVENEDASSQFSSPLSPLSELPESSPLISPQDDNAVEQENPITQSATSLSDQQSNPSSHAPSVTSKATTPVDADGPKELSTTREESSEPLPPLLVSPSPESHAEEQQPKADAEEHPRPDEQQQAEVQIQPLDQSEPEVVHISPLPTMDEPPSAASEIAGPPYEPKPPVLERKIKEESPKELVLESVRQASPPQETETLDVSMEEAPATDAVVQEAPAQEVSMLEAPPQETPDQEAPQQDIVMEEPPAHESLIQERPAEEPPAQATSTPDAPAQKTLAQEASVQATPVHEVPAQPTPTQGSLPPNTARNTVPTEPSRRRYNVRPKVAIPPDLPLQEYAMQCISAAEASRLNPYALHQEEYLMLRDHISHGQVTTYLNIRNGILRLWIRNPQIAVTREEAVGCAKDTRWFDAASLCFDWLVRRGYINFGCVGYRHSKKHASKDPSATTFKQRTVAVLGAGMAGLGCARQLEGLFAQYAKKFRDMGEEPPRVIVIEGRNRIGGRVYSRPFATKPARIPENFQGKRLTAEMGGMIITGFERGNPINILLRAQLGIPYRPLRPDTTLYDSNGKPVDLHRDQLVENLYNDCLDRVSEYKFKQPTSKLIEGNRELIDEGKDSSAEAYKTIRQVEESTAAQPHAPPVSEQSIAPQVNLVPISSDRATGRVHTEPGTPGALKAAYKAKLLGWVLKQGVSEDTDLDLETPAKEPGANLGSVVDNMIAQYRDIVDLTAQDYRLLNWHVANLEYSNAINYNKLSLQGWDIDAGNEWEGSHTMVIGGYQSLPKGLMLLPTPLDVRRRSPVNKITYTTESTAGPAVIDCEDGFRVEADFVVNTIPLGVLKHGNIKFEPPLPEWKSSAIERLGFGALNKVILVYKEAFWDEDRDIFGVLRNPPNRHSLDQKDYASQRGRFFQWFNVTQTSGLPVLLALMAGDAGYDTEQTCNDDLVKEATDVLRRVYGSKVQQPIEAIVTRWASDKFARGSYSSAGPEMKADDYDTMAKPTGNLFFAGEHTCGTHPATVHGAYLSGLRAASEVLEAMLGPIEIPTPLIIPKESSSSLKRKAAALSSSETTTTVTATTNSYGTMSSTRNPEQARLEAYDIALWDSIVSQIGQRPLKPSKPVVSGYIFFSKAHYDDARKRCEAGRRPGKGKASGNEVRMMSAKMWKDATPEEKKPFEEMAEESKRVHAIAMKEWNEKAGEWDRKATELKGVYERGNPYVPLNALGHSQVIKSEEGVGGSPAGAVASVASRSRSGSGSAIRRNGRRARWAGEKVGSYAEDEGSDVDVEMTG</sequence>
<dbReference type="InterPro" id="IPR007526">
    <property type="entry name" value="SWIRM"/>
</dbReference>
<keyword evidence="3" id="KW-0539">Nucleus</keyword>
<reference evidence="7" key="1">
    <citation type="journal article" date="2023" name="Mol. Phylogenet. Evol.">
        <title>Genome-scale phylogeny and comparative genomics of the fungal order Sordariales.</title>
        <authorList>
            <person name="Hensen N."/>
            <person name="Bonometti L."/>
            <person name="Westerberg I."/>
            <person name="Brannstrom I.O."/>
            <person name="Guillou S."/>
            <person name="Cros-Aarteil S."/>
            <person name="Calhoun S."/>
            <person name="Haridas S."/>
            <person name="Kuo A."/>
            <person name="Mondo S."/>
            <person name="Pangilinan J."/>
            <person name="Riley R."/>
            <person name="LaButti K."/>
            <person name="Andreopoulos B."/>
            <person name="Lipzen A."/>
            <person name="Chen C."/>
            <person name="Yan M."/>
            <person name="Daum C."/>
            <person name="Ng V."/>
            <person name="Clum A."/>
            <person name="Steindorff A."/>
            <person name="Ohm R.A."/>
            <person name="Martin F."/>
            <person name="Silar P."/>
            <person name="Natvig D.O."/>
            <person name="Lalanne C."/>
            <person name="Gautier V."/>
            <person name="Ament-Velasquez S.L."/>
            <person name="Kruys A."/>
            <person name="Hutchinson M.I."/>
            <person name="Powell A.J."/>
            <person name="Barry K."/>
            <person name="Miller A.N."/>
            <person name="Grigoriev I.V."/>
            <person name="Debuchy R."/>
            <person name="Gladieux P."/>
            <person name="Hiltunen Thoren M."/>
            <person name="Johannesson H."/>
        </authorList>
    </citation>
    <scope>NUCLEOTIDE SEQUENCE</scope>
    <source>
        <strain evidence="7">CBS 626.80</strain>
    </source>
</reference>
<feature type="compositionally biased region" description="Polar residues" evidence="4">
    <location>
        <begin position="235"/>
        <end position="246"/>
    </location>
</feature>
<feature type="domain" description="SWIRM" evidence="6">
    <location>
        <begin position="454"/>
        <end position="549"/>
    </location>
</feature>
<organism evidence="7 8">
    <name type="scientific">Pseudoneurospora amorphoporcata</name>
    <dbReference type="NCBI Taxonomy" id="241081"/>
    <lineage>
        <taxon>Eukaryota</taxon>
        <taxon>Fungi</taxon>
        <taxon>Dikarya</taxon>
        <taxon>Ascomycota</taxon>
        <taxon>Pezizomycotina</taxon>
        <taxon>Sordariomycetes</taxon>
        <taxon>Sordariomycetidae</taxon>
        <taxon>Sordariales</taxon>
        <taxon>Sordariaceae</taxon>
        <taxon>Pseudoneurospora</taxon>
    </lineage>
</organism>
<dbReference type="SUPFAM" id="SSF47095">
    <property type="entry name" value="HMG-box"/>
    <property type="match status" value="1"/>
</dbReference>
<reference evidence="7" key="2">
    <citation type="submission" date="2023-06" db="EMBL/GenBank/DDBJ databases">
        <authorList>
            <consortium name="Lawrence Berkeley National Laboratory"/>
            <person name="Mondo S.J."/>
            <person name="Hensen N."/>
            <person name="Bonometti L."/>
            <person name="Westerberg I."/>
            <person name="Brannstrom I.O."/>
            <person name="Guillou S."/>
            <person name="Cros-Aarteil S."/>
            <person name="Calhoun S."/>
            <person name="Haridas S."/>
            <person name="Kuo A."/>
            <person name="Pangilinan J."/>
            <person name="Riley R."/>
            <person name="Labutti K."/>
            <person name="Andreopoulos B."/>
            <person name="Lipzen A."/>
            <person name="Chen C."/>
            <person name="Yanf M."/>
            <person name="Daum C."/>
            <person name="Ng V."/>
            <person name="Clum A."/>
            <person name="Steindorff A."/>
            <person name="Ohm R."/>
            <person name="Martin F."/>
            <person name="Silar P."/>
            <person name="Natvig D."/>
            <person name="Lalanne C."/>
            <person name="Gautier V."/>
            <person name="Ament-Velasquez S.L."/>
            <person name="Kruys A."/>
            <person name="Hutchinson M.I."/>
            <person name="Powell A.J."/>
            <person name="Barry K."/>
            <person name="Miller A.N."/>
            <person name="Grigoriev I.V."/>
            <person name="Debuchy R."/>
            <person name="Gladieux P."/>
            <person name="Thoren M.H."/>
            <person name="Johannesson H."/>
        </authorList>
    </citation>
    <scope>NUCLEOTIDE SEQUENCE</scope>
    <source>
        <strain evidence="7">CBS 626.80</strain>
    </source>
</reference>
<dbReference type="SUPFAM" id="SSF51905">
    <property type="entry name" value="FAD/NAD(P)-binding domain"/>
    <property type="match status" value="1"/>
</dbReference>
<dbReference type="FunFam" id="1.10.10.10:FF:000064">
    <property type="entry name" value="Lysine-specific histone demethylase 1A"/>
    <property type="match status" value="1"/>
</dbReference>
<dbReference type="FunFam" id="3.50.50.60:FF:000249">
    <property type="entry name" value="Lysine-specific histone demethylase Aof2"/>
    <property type="match status" value="1"/>
</dbReference>
<dbReference type="EMBL" id="MU859110">
    <property type="protein sequence ID" value="KAK3953159.1"/>
    <property type="molecule type" value="Genomic_DNA"/>
</dbReference>
<dbReference type="InterPro" id="IPR002937">
    <property type="entry name" value="Amino_oxidase"/>
</dbReference>
<dbReference type="PANTHER" id="PTHR10742:SF386">
    <property type="entry name" value="LYSINE-SPECIFIC HISTONE DEMETHYLASE 1A"/>
    <property type="match status" value="1"/>
</dbReference>
<feature type="compositionally biased region" description="Basic and acidic residues" evidence="4">
    <location>
        <begin position="215"/>
        <end position="234"/>
    </location>
</feature>
<feature type="compositionally biased region" description="Low complexity" evidence="4">
    <location>
        <begin position="30"/>
        <end position="41"/>
    </location>
</feature>
<dbReference type="GO" id="GO:0006338">
    <property type="term" value="P:chromatin remodeling"/>
    <property type="evidence" value="ECO:0007669"/>
    <property type="project" value="TreeGrafter"/>
</dbReference>
<feature type="region of interest" description="Disordered" evidence="4">
    <location>
        <begin position="1341"/>
        <end position="1397"/>
    </location>
</feature>
<evidence type="ECO:0000256" key="3">
    <source>
        <dbReference type="PROSITE-ProRule" id="PRU00267"/>
    </source>
</evidence>
<dbReference type="Gene3D" id="1.10.10.10">
    <property type="entry name" value="Winged helix-like DNA-binding domain superfamily/Winged helix DNA-binding domain"/>
    <property type="match status" value="1"/>
</dbReference>
<feature type="compositionally biased region" description="Basic and acidic residues" evidence="4">
    <location>
        <begin position="359"/>
        <end position="372"/>
    </location>
</feature>
<dbReference type="Gene3D" id="1.10.30.10">
    <property type="entry name" value="High mobility group box domain"/>
    <property type="match status" value="1"/>
</dbReference>
<feature type="region of interest" description="Disordered" evidence="4">
    <location>
        <begin position="1"/>
        <end position="431"/>
    </location>
</feature>
<dbReference type="GO" id="GO:0050660">
    <property type="term" value="F:flavin adenine dinucleotide binding"/>
    <property type="evidence" value="ECO:0007669"/>
    <property type="project" value="TreeGrafter"/>
</dbReference>
<feature type="compositionally biased region" description="Basic and acidic residues" evidence="4">
    <location>
        <begin position="282"/>
        <end position="296"/>
    </location>
</feature>
<proteinExistence type="inferred from homology"/>
<dbReference type="SUPFAM" id="SSF46689">
    <property type="entry name" value="Homeodomain-like"/>
    <property type="match status" value="1"/>
</dbReference>
<accession>A0AAN6NY69</accession>
<dbReference type="InterPro" id="IPR036188">
    <property type="entry name" value="FAD/NAD-bd_sf"/>
</dbReference>
<feature type="compositionally biased region" description="Polar residues" evidence="4">
    <location>
        <begin position="154"/>
        <end position="182"/>
    </location>
</feature>
<dbReference type="Pfam" id="PF04433">
    <property type="entry name" value="SWIRM"/>
    <property type="match status" value="1"/>
</dbReference>
<evidence type="ECO:0000256" key="4">
    <source>
        <dbReference type="SAM" id="MobiDB-lite"/>
    </source>
</evidence>
<dbReference type="GO" id="GO:0016491">
    <property type="term" value="F:oxidoreductase activity"/>
    <property type="evidence" value="ECO:0007669"/>
    <property type="project" value="UniProtKB-KW"/>
</dbReference>
<feature type="compositionally biased region" description="Low complexity" evidence="4">
    <location>
        <begin position="1348"/>
        <end position="1367"/>
    </location>
</feature>
<feature type="compositionally biased region" description="Polar residues" evidence="4">
    <location>
        <begin position="389"/>
        <end position="398"/>
    </location>
</feature>
<feature type="compositionally biased region" description="Polar residues" evidence="4">
    <location>
        <begin position="409"/>
        <end position="426"/>
    </location>
</feature>
<dbReference type="PANTHER" id="PTHR10742">
    <property type="entry name" value="FLAVIN MONOAMINE OXIDASE"/>
    <property type="match status" value="1"/>
</dbReference>
<keyword evidence="2" id="KW-0560">Oxidoreductase</keyword>
<feature type="compositionally biased region" description="Low complexity" evidence="4">
    <location>
        <begin position="122"/>
        <end position="145"/>
    </location>
</feature>
<feature type="compositionally biased region" description="Acidic residues" evidence="4">
    <location>
        <begin position="1384"/>
        <end position="1397"/>
    </location>
</feature>
<dbReference type="InterPro" id="IPR009071">
    <property type="entry name" value="HMG_box_dom"/>
</dbReference>
<dbReference type="InterPro" id="IPR050281">
    <property type="entry name" value="Flavin_monoamine_oxidase"/>
</dbReference>
<dbReference type="Pfam" id="PF00505">
    <property type="entry name" value="HMG_box"/>
    <property type="match status" value="1"/>
</dbReference>
<comment type="similarity">
    <text evidence="1">Belongs to the flavin monoamine oxidase family.</text>
</comment>
<comment type="caution">
    <text evidence="7">The sequence shown here is derived from an EMBL/GenBank/DDBJ whole genome shotgun (WGS) entry which is preliminary data.</text>
</comment>
<dbReference type="GO" id="GO:0010468">
    <property type="term" value="P:regulation of gene expression"/>
    <property type="evidence" value="ECO:0007669"/>
    <property type="project" value="UniProtKB-ARBA"/>
</dbReference>
<protein>
    <submittedName>
        <fullName evidence="7">Flavin-containing amine oxidoreductase-domain containing protein</fullName>
    </submittedName>
</protein>
<feature type="domain" description="HMG box" evidence="5">
    <location>
        <begin position="1226"/>
        <end position="1302"/>
    </location>
</feature>
<dbReference type="InterPro" id="IPR009057">
    <property type="entry name" value="Homeodomain-like_sf"/>
</dbReference>
<gene>
    <name evidence="7" type="ORF">QBC32DRAFT_235306</name>
</gene>
<name>A0AAN6NY69_9PEZI</name>
<dbReference type="Proteomes" id="UP001303222">
    <property type="component" value="Unassembled WGS sequence"/>
</dbReference>
<feature type="compositionally biased region" description="Polar residues" evidence="4">
    <location>
        <begin position="1"/>
        <end position="17"/>
    </location>
</feature>
<feature type="DNA-binding region" description="HMG box" evidence="3">
    <location>
        <begin position="1226"/>
        <end position="1302"/>
    </location>
</feature>
<dbReference type="InterPro" id="IPR036910">
    <property type="entry name" value="HMG_box_dom_sf"/>
</dbReference>
<evidence type="ECO:0000256" key="2">
    <source>
        <dbReference type="ARBA" id="ARBA00023002"/>
    </source>
</evidence>
<dbReference type="GO" id="GO:0003677">
    <property type="term" value="F:DNA binding"/>
    <property type="evidence" value="ECO:0007669"/>
    <property type="project" value="UniProtKB-UniRule"/>
</dbReference>
<dbReference type="InterPro" id="IPR036388">
    <property type="entry name" value="WH-like_DNA-bd_sf"/>
</dbReference>
<keyword evidence="8" id="KW-1185">Reference proteome</keyword>
<dbReference type="SMART" id="SM00398">
    <property type="entry name" value="HMG"/>
    <property type="match status" value="1"/>
</dbReference>
<keyword evidence="3" id="KW-0238">DNA-binding</keyword>
<evidence type="ECO:0000259" key="6">
    <source>
        <dbReference type="PROSITE" id="PS50934"/>
    </source>
</evidence>